<accession>A0ABQ6A2H6</accession>
<feature type="transmembrane region" description="Helical" evidence="1">
    <location>
        <begin position="38"/>
        <end position="59"/>
    </location>
</feature>
<evidence type="ECO:0000313" key="2">
    <source>
        <dbReference type="EMBL" id="GLR64304.1"/>
    </source>
</evidence>
<organism evidence="2 3">
    <name type="scientific">Marinospirillum insulare</name>
    <dbReference type="NCBI Taxonomy" id="217169"/>
    <lineage>
        <taxon>Bacteria</taxon>
        <taxon>Pseudomonadati</taxon>
        <taxon>Pseudomonadota</taxon>
        <taxon>Gammaproteobacteria</taxon>
        <taxon>Oceanospirillales</taxon>
        <taxon>Oceanospirillaceae</taxon>
        <taxon>Marinospirillum</taxon>
    </lineage>
</organism>
<gene>
    <name evidence="2" type="ORF">GCM10007878_17420</name>
</gene>
<keyword evidence="3" id="KW-1185">Reference proteome</keyword>
<name>A0ABQ6A2H6_9GAMM</name>
<protein>
    <recommendedName>
        <fullName evidence="4">DUF3311 domain-containing protein</fullName>
    </recommendedName>
</protein>
<evidence type="ECO:0008006" key="4">
    <source>
        <dbReference type="Google" id="ProtNLM"/>
    </source>
</evidence>
<comment type="caution">
    <text evidence="2">The sequence shown here is derived from an EMBL/GenBank/DDBJ whole genome shotgun (WGS) entry which is preliminary data.</text>
</comment>
<dbReference type="RefSeq" id="WP_027850407.1">
    <property type="nucleotide sequence ID" value="NZ_BSOR01000029.1"/>
</dbReference>
<keyword evidence="1" id="KW-1133">Transmembrane helix</keyword>
<proteinExistence type="predicted"/>
<dbReference type="EMBL" id="BSOR01000029">
    <property type="protein sequence ID" value="GLR64304.1"/>
    <property type="molecule type" value="Genomic_DNA"/>
</dbReference>
<evidence type="ECO:0000256" key="1">
    <source>
        <dbReference type="SAM" id="Phobius"/>
    </source>
</evidence>
<sequence length="65" mass="7217">MKGSPTRSRLVGLTLLALVLFLPPILLLFDRPGSLGLSILPVYVFSAWLVIILLAAWVLERKDEN</sequence>
<dbReference type="Proteomes" id="UP001156682">
    <property type="component" value="Unassembled WGS sequence"/>
</dbReference>
<keyword evidence="1" id="KW-0812">Transmembrane</keyword>
<reference evidence="3" key="1">
    <citation type="journal article" date="2019" name="Int. J. Syst. Evol. Microbiol.">
        <title>The Global Catalogue of Microorganisms (GCM) 10K type strain sequencing project: providing services to taxonomists for standard genome sequencing and annotation.</title>
        <authorList>
            <consortium name="The Broad Institute Genomics Platform"/>
            <consortium name="The Broad Institute Genome Sequencing Center for Infectious Disease"/>
            <person name="Wu L."/>
            <person name="Ma J."/>
        </authorList>
    </citation>
    <scope>NUCLEOTIDE SEQUENCE [LARGE SCALE GENOMIC DNA]</scope>
    <source>
        <strain evidence="3">NBRC 100033</strain>
    </source>
</reference>
<evidence type="ECO:0000313" key="3">
    <source>
        <dbReference type="Proteomes" id="UP001156682"/>
    </source>
</evidence>
<keyword evidence="1" id="KW-0472">Membrane</keyword>